<sequence>MRMIITCIFALFVIQEVAIFENSFTEKASLGIIGIWPLLAVSARGMPSPPTPRAATTIGTNGLHPPISTRSTSQQMTREGENMENN</sequence>
<dbReference type="Gramene" id="OIT32147">
    <property type="protein sequence ID" value="OIT32147"/>
    <property type="gene ID" value="A4A49_24229"/>
</dbReference>
<keyword evidence="2" id="KW-0732">Signal</keyword>
<feature type="region of interest" description="Disordered" evidence="1">
    <location>
        <begin position="47"/>
        <end position="86"/>
    </location>
</feature>
<name>A0A314KSR8_NICAT</name>
<feature type="compositionally biased region" description="Polar residues" evidence="1">
    <location>
        <begin position="68"/>
        <end position="86"/>
    </location>
</feature>
<dbReference type="EMBL" id="MJEQ01001117">
    <property type="protein sequence ID" value="OIT32147.1"/>
    <property type="molecule type" value="Genomic_DNA"/>
</dbReference>
<keyword evidence="4" id="KW-1185">Reference proteome</keyword>
<evidence type="ECO:0000313" key="4">
    <source>
        <dbReference type="Proteomes" id="UP000187609"/>
    </source>
</evidence>
<feature type="signal peptide" evidence="2">
    <location>
        <begin position="1"/>
        <end position="19"/>
    </location>
</feature>
<evidence type="ECO:0000313" key="3">
    <source>
        <dbReference type="EMBL" id="OIT32147.1"/>
    </source>
</evidence>
<organism evidence="3 4">
    <name type="scientific">Nicotiana attenuata</name>
    <name type="common">Coyote tobacco</name>
    <dbReference type="NCBI Taxonomy" id="49451"/>
    <lineage>
        <taxon>Eukaryota</taxon>
        <taxon>Viridiplantae</taxon>
        <taxon>Streptophyta</taxon>
        <taxon>Embryophyta</taxon>
        <taxon>Tracheophyta</taxon>
        <taxon>Spermatophyta</taxon>
        <taxon>Magnoliopsida</taxon>
        <taxon>eudicotyledons</taxon>
        <taxon>Gunneridae</taxon>
        <taxon>Pentapetalae</taxon>
        <taxon>asterids</taxon>
        <taxon>lamiids</taxon>
        <taxon>Solanales</taxon>
        <taxon>Solanaceae</taxon>
        <taxon>Nicotianoideae</taxon>
        <taxon>Nicotianeae</taxon>
        <taxon>Nicotiana</taxon>
    </lineage>
</organism>
<comment type="caution">
    <text evidence="3">The sequence shown here is derived from an EMBL/GenBank/DDBJ whole genome shotgun (WGS) entry which is preliminary data.</text>
</comment>
<accession>A0A314KSR8</accession>
<evidence type="ECO:0000256" key="1">
    <source>
        <dbReference type="SAM" id="MobiDB-lite"/>
    </source>
</evidence>
<evidence type="ECO:0000256" key="2">
    <source>
        <dbReference type="SAM" id="SignalP"/>
    </source>
</evidence>
<evidence type="ECO:0008006" key="5">
    <source>
        <dbReference type="Google" id="ProtNLM"/>
    </source>
</evidence>
<dbReference type="Proteomes" id="UP000187609">
    <property type="component" value="Unassembled WGS sequence"/>
</dbReference>
<dbReference type="AlphaFoldDB" id="A0A314KSR8"/>
<reference evidence="3" key="1">
    <citation type="submission" date="2016-11" db="EMBL/GenBank/DDBJ databases">
        <title>The genome of Nicotiana attenuata.</title>
        <authorList>
            <person name="Xu S."/>
            <person name="Brockmoeller T."/>
            <person name="Gaquerel E."/>
            <person name="Navarro A."/>
            <person name="Kuhl H."/>
            <person name="Gase K."/>
            <person name="Ling Z."/>
            <person name="Zhou W."/>
            <person name="Kreitzer C."/>
            <person name="Stanke M."/>
            <person name="Tang H."/>
            <person name="Lyons E."/>
            <person name="Pandey P."/>
            <person name="Pandey S.P."/>
            <person name="Timmermann B."/>
            <person name="Baldwin I.T."/>
        </authorList>
    </citation>
    <scope>NUCLEOTIDE SEQUENCE [LARGE SCALE GENOMIC DNA]</scope>
    <source>
        <strain evidence="3">UT</strain>
    </source>
</reference>
<feature type="chain" id="PRO_5016286680" description="Secreted protein" evidence="2">
    <location>
        <begin position="20"/>
        <end position="86"/>
    </location>
</feature>
<proteinExistence type="predicted"/>
<gene>
    <name evidence="3" type="ORF">A4A49_24229</name>
</gene>
<protein>
    <recommendedName>
        <fullName evidence="5">Secreted protein</fullName>
    </recommendedName>
</protein>